<keyword evidence="1" id="KW-1133">Transmembrane helix</keyword>
<dbReference type="EMBL" id="MASQ01000082">
    <property type="protein sequence ID" value="OCB02975.1"/>
    <property type="molecule type" value="Genomic_DNA"/>
</dbReference>
<proteinExistence type="predicted"/>
<reference evidence="2 3" key="1">
    <citation type="submission" date="2016-07" db="EMBL/GenBank/DDBJ databases">
        <title>Draft genome of a psychrotolerant acidophile Acidithiobacillus ferrivorans strain YL15.</title>
        <authorList>
            <person name="Peng T."/>
            <person name="Ma L."/>
            <person name="Nan M."/>
            <person name="An N."/>
            <person name="Wang M."/>
            <person name="Qiu G."/>
            <person name="Zeng W."/>
        </authorList>
    </citation>
    <scope>NUCLEOTIDE SEQUENCE [LARGE SCALE GENOMIC DNA]</scope>
    <source>
        <strain evidence="2 3">YL15</strain>
    </source>
</reference>
<protein>
    <recommendedName>
        <fullName evidence="4">Transposase</fullName>
    </recommendedName>
</protein>
<evidence type="ECO:0000313" key="3">
    <source>
        <dbReference type="Proteomes" id="UP000093129"/>
    </source>
</evidence>
<evidence type="ECO:0000256" key="1">
    <source>
        <dbReference type="SAM" id="Phobius"/>
    </source>
</evidence>
<sequence>MTMLRDLLTPFQSDFSDTRLGRERSHWFIFTLLAVIVPFTSSMSSNLLRSLQTLFGLNVNARRFYLFMASTHLAWDRLWPIAWNLIPSPWSTGA</sequence>
<feature type="transmembrane region" description="Helical" evidence="1">
    <location>
        <begin position="27"/>
        <end position="48"/>
    </location>
</feature>
<dbReference type="AlphaFoldDB" id="A0A1B9BZ35"/>
<evidence type="ECO:0008006" key="4">
    <source>
        <dbReference type="Google" id="ProtNLM"/>
    </source>
</evidence>
<keyword evidence="1" id="KW-0812">Transmembrane</keyword>
<accession>A0A1B9BZ35</accession>
<name>A0A1B9BZ35_9PROT</name>
<gene>
    <name evidence="2" type="ORF">BBC27_10245</name>
</gene>
<dbReference type="RefSeq" id="WP_065413188.1">
    <property type="nucleotide sequence ID" value="NZ_MASQ01000082.1"/>
</dbReference>
<keyword evidence="1" id="KW-0472">Membrane</keyword>
<dbReference type="Proteomes" id="UP000093129">
    <property type="component" value="Unassembled WGS sequence"/>
</dbReference>
<evidence type="ECO:0000313" key="2">
    <source>
        <dbReference type="EMBL" id="OCB02975.1"/>
    </source>
</evidence>
<comment type="caution">
    <text evidence="2">The sequence shown here is derived from an EMBL/GenBank/DDBJ whole genome shotgun (WGS) entry which is preliminary data.</text>
</comment>
<organism evidence="2 3">
    <name type="scientific">Acidithiobacillus ferrivorans</name>
    <dbReference type="NCBI Taxonomy" id="160808"/>
    <lineage>
        <taxon>Bacteria</taxon>
        <taxon>Pseudomonadati</taxon>
        <taxon>Pseudomonadota</taxon>
        <taxon>Acidithiobacillia</taxon>
        <taxon>Acidithiobacillales</taxon>
        <taxon>Acidithiobacillaceae</taxon>
        <taxon>Acidithiobacillus</taxon>
    </lineage>
</organism>